<proteinExistence type="predicted"/>
<sequence>MLTLIILFFLLISFYTGYRRGTAYQLFFTIGYAISFILALFFYKGLGERLDLFVPYPSVTSESTMVFYTVEQGFELDKAFYAGVAFMSIILIGWLITHLIAVFFKNLLFRVLFAKYDGLIAGAISVFLSYMLIFLLLKLASFIPLALVQNALDGSGLAIFIVEHSLFLSPAFETLWVSRIIG</sequence>
<keyword evidence="3 5" id="KW-1133">Transmembrane helix</keyword>
<dbReference type="PANTHER" id="PTHR37306">
    <property type="entry name" value="COLICIN V PRODUCTION PROTEIN"/>
    <property type="match status" value="1"/>
</dbReference>
<keyword evidence="7" id="KW-1185">Reference proteome</keyword>
<feature type="transmembrane region" description="Helical" evidence="5">
    <location>
        <begin position="116"/>
        <end position="137"/>
    </location>
</feature>
<name>A0A4V0WP12_9ENTE</name>
<dbReference type="GO" id="GO:0009403">
    <property type="term" value="P:toxin biosynthetic process"/>
    <property type="evidence" value="ECO:0007669"/>
    <property type="project" value="InterPro"/>
</dbReference>
<evidence type="ECO:0000256" key="1">
    <source>
        <dbReference type="ARBA" id="ARBA00004141"/>
    </source>
</evidence>
<feature type="transmembrane region" description="Helical" evidence="5">
    <location>
        <begin position="157"/>
        <end position="177"/>
    </location>
</feature>
<dbReference type="RefSeq" id="WP_146620767.1">
    <property type="nucleotide sequence ID" value="NZ_BJCC01000001.1"/>
</dbReference>
<keyword evidence="2 5" id="KW-0812">Transmembrane</keyword>
<evidence type="ECO:0000313" key="6">
    <source>
        <dbReference type="EMBL" id="GCF92249.1"/>
    </source>
</evidence>
<protein>
    <submittedName>
        <fullName evidence="6">Colicin V production protein CvpA</fullName>
    </submittedName>
</protein>
<comment type="subcellular location">
    <subcellularLocation>
        <location evidence="1">Membrane</location>
        <topology evidence="1">Multi-pass membrane protein</topology>
    </subcellularLocation>
</comment>
<dbReference type="OrthoDB" id="1809613at2"/>
<accession>A0A4V0WP12</accession>
<evidence type="ECO:0000313" key="7">
    <source>
        <dbReference type="Proteomes" id="UP000290567"/>
    </source>
</evidence>
<organism evidence="6 7">
    <name type="scientific">Enterococcus florum</name>
    <dbReference type="NCBI Taxonomy" id="2480627"/>
    <lineage>
        <taxon>Bacteria</taxon>
        <taxon>Bacillati</taxon>
        <taxon>Bacillota</taxon>
        <taxon>Bacilli</taxon>
        <taxon>Lactobacillales</taxon>
        <taxon>Enterococcaceae</taxon>
        <taxon>Enterococcus</taxon>
    </lineage>
</organism>
<feature type="transmembrane region" description="Helical" evidence="5">
    <location>
        <begin position="26"/>
        <end position="43"/>
    </location>
</feature>
<feature type="transmembrane region" description="Helical" evidence="5">
    <location>
        <begin position="80"/>
        <end position="104"/>
    </location>
</feature>
<gene>
    <name evidence="6" type="primary">cvpA</name>
    <name evidence="6" type="ORF">NRIC_01400</name>
</gene>
<evidence type="ECO:0000256" key="5">
    <source>
        <dbReference type="SAM" id="Phobius"/>
    </source>
</evidence>
<evidence type="ECO:0000256" key="4">
    <source>
        <dbReference type="ARBA" id="ARBA00023136"/>
    </source>
</evidence>
<dbReference type="AlphaFoldDB" id="A0A4V0WP12"/>
<keyword evidence="4 5" id="KW-0472">Membrane</keyword>
<comment type="caution">
    <text evidence="6">The sequence shown here is derived from an EMBL/GenBank/DDBJ whole genome shotgun (WGS) entry which is preliminary data.</text>
</comment>
<evidence type="ECO:0000256" key="2">
    <source>
        <dbReference type="ARBA" id="ARBA00022692"/>
    </source>
</evidence>
<reference evidence="7" key="1">
    <citation type="submission" date="2019-02" db="EMBL/GenBank/DDBJ databases">
        <title>Draft genome sequence of Enterococcus sp. Gos25-1.</title>
        <authorList>
            <person name="Tanaka N."/>
            <person name="Shiwa Y."/>
            <person name="Fujita N."/>
        </authorList>
    </citation>
    <scope>NUCLEOTIDE SEQUENCE [LARGE SCALE GENOMIC DNA]</scope>
    <source>
        <strain evidence="7">Gos25-1</strain>
    </source>
</reference>
<dbReference type="Proteomes" id="UP000290567">
    <property type="component" value="Unassembled WGS sequence"/>
</dbReference>
<dbReference type="EMBL" id="BJCC01000001">
    <property type="protein sequence ID" value="GCF92249.1"/>
    <property type="molecule type" value="Genomic_DNA"/>
</dbReference>
<dbReference type="GO" id="GO:0016020">
    <property type="term" value="C:membrane"/>
    <property type="evidence" value="ECO:0007669"/>
    <property type="project" value="UniProtKB-SubCell"/>
</dbReference>
<dbReference type="PANTHER" id="PTHR37306:SF1">
    <property type="entry name" value="COLICIN V PRODUCTION PROTEIN"/>
    <property type="match status" value="1"/>
</dbReference>
<dbReference type="Pfam" id="PF02674">
    <property type="entry name" value="Colicin_V"/>
    <property type="match status" value="1"/>
</dbReference>
<dbReference type="InterPro" id="IPR003825">
    <property type="entry name" value="Colicin-V_CvpA"/>
</dbReference>
<evidence type="ECO:0000256" key="3">
    <source>
        <dbReference type="ARBA" id="ARBA00022989"/>
    </source>
</evidence>